<evidence type="ECO:0000313" key="3">
    <source>
        <dbReference type="Proteomes" id="UP000237271"/>
    </source>
</evidence>
<proteinExistence type="predicted"/>
<comment type="caution">
    <text evidence="2">The sequence shown here is derived from an EMBL/GenBank/DDBJ whole genome shotgun (WGS) entry which is preliminary data.</text>
</comment>
<dbReference type="Proteomes" id="UP000237271">
    <property type="component" value="Unassembled WGS sequence"/>
</dbReference>
<feature type="compositionally biased region" description="Basic and acidic residues" evidence="1">
    <location>
        <begin position="1"/>
        <end position="14"/>
    </location>
</feature>
<sequence>MDEIKESPASKETKAQNAVTPATTQLRQSRDKGQSEDSNVIQTGKEKETERSTLRATSMAVEPKPKKGWVTIPLKGSRQLHSHDQTNRQSNPKRTSIFEVLAENSESEEDEERATTEAQKDQEIIDLRDSVSQEEKPKHLTKEEKAKLHLVTRKLKDTIEQPQILTLKGKEREALKNTLQPYNDRANCDMVIEGWHLETTASFAHIEQNLGLKEVTTPSTGNCMAMALAQAEADNDLAVNDESFEKATASIKKGIKLSGLLNTAEQFDHYSRTATLEQIDRGWSGMTPKESKKKQFRGYLEEYAATPSSREAIVEKYNWGCSDMLVLAANFLQRKIYVLAHNTDGRCNWNRSMYRPSPTSKGRKTFETGQQVILTVEEAVAAIREDKQTRGAARSLVLRFWGNHYSAFIHQWNQQHTAGSEQAETKAATNEDSGRKRRDEEAVDCQNASTIPKMGAEVMQNQKKSGNREGNALGPLQQKIAPARQRPKSTSGSQKRAHSTTPVEAEQIRRAMRAKHEHVSDSEGAVIMVEAPQAMEPEVTREAWPDLWHDMATA</sequence>
<feature type="compositionally biased region" description="Basic and acidic residues" evidence="1">
    <location>
        <begin position="113"/>
        <end position="122"/>
    </location>
</feature>
<name>A0A2P4YUV2_9STRA</name>
<feature type="compositionally biased region" description="Polar residues" evidence="1">
    <location>
        <begin position="416"/>
        <end position="431"/>
    </location>
</feature>
<feature type="compositionally biased region" description="Basic and acidic residues" evidence="1">
    <location>
        <begin position="44"/>
        <end position="53"/>
    </location>
</feature>
<keyword evidence="3" id="KW-1185">Reference proteome</keyword>
<organism evidence="2 3">
    <name type="scientific">Phytophthora palmivora</name>
    <dbReference type="NCBI Taxonomy" id="4796"/>
    <lineage>
        <taxon>Eukaryota</taxon>
        <taxon>Sar</taxon>
        <taxon>Stramenopiles</taxon>
        <taxon>Oomycota</taxon>
        <taxon>Peronosporomycetes</taxon>
        <taxon>Peronosporales</taxon>
        <taxon>Peronosporaceae</taxon>
        <taxon>Phytophthora</taxon>
    </lineage>
</organism>
<dbReference type="EMBL" id="NCKW01000051">
    <property type="protein sequence ID" value="POM81569.1"/>
    <property type="molecule type" value="Genomic_DNA"/>
</dbReference>
<gene>
    <name evidence="2" type="ORF">PHPALM_441</name>
</gene>
<feature type="region of interest" description="Disordered" evidence="1">
    <location>
        <begin position="1"/>
        <end position="122"/>
    </location>
</feature>
<evidence type="ECO:0000256" key="1">
    <source>
        <dbReference type="SAM" id="MobiDB-lite"/>
    </source>
</evidence>
<dbReference type="OrthoDB" id="129477at2759"/>
<feature type="region of interest" description="Disordered" evidence="1">
    <location>
        <begin position="416"/>
        <end position="505"/>
    </location>
</feature>
<accession>A0A2P4YUV2</accession>
<reference evidence="2 3" key="1">
    <citation type="journal article" date="2017" name="Genome Biol. Evol.">
        <title>Phytophthora megakarya and P. palmivora, closely related causal agents of cacao black pod rot, underwent increases in genome sizes and gene numbers by different mechanisms.</title>
        <authorList>
            <person name="Ali S.S."/>
            <person name="Shao J."/>
            <person name="Lary D.J."/>
            <person name="Kronmiller B."/>
            <person name="Shen D."/>
            <person name="Strem M.D."/>
            <person name="Amoako-Attah I."/>
            <person name="Akrofi A.Y."/>
            <person name="Begoude B.A."/>
            <person name="Ten Hoopen G.M."/>
            <person name="Coulibaly K."/>
            <person name="Kebe B.I."/>
            <person name="Melnick R.L."/>
            <person name="Guiltinan M.J."/>
            <person name="Tyler B.M."/>
            <person name="Meinhardt L.W."/>
            <person name="Bailey B.A."/>
        </authorList>
    </citation>
    <scope>NUCLEOTIDE SEQUENCE [LARGE SCALE GENOMIC DNA]</scope>
    <source>
        <strain evidence="3">sbr112.9</strain>
    </source>
</reference>
<feature type="compositionally biased region" description="Polar residues" evidence="1">
    <location>
        <begin position="488"/>
        <end position="502"/>
    </location>
</feature>
<evidence type="ECO:0000313" key="2">
    <source>
        <dbReference type="EMBL" id="POM81569.1"/>
    </source>
</evidence>
<dbReference type="AlphaFoldDB" id="A0A2P4YUV2"/>
<feature type="compositionally biased region" description="Polar residues" evidence="1">
    <location>
        <begin position="15"/>
        <end position="27"/>
    </location>
</feature>
<protein>
    <submittedName>
        <fullName evidence="2">Uncharacterized protein</fullName>
    </submittedName>
</protein>